<dbReference type="PANTHER" id="PTHR12526">
    <property type="entry name" value="GLYCOSYLTRANSFERASE"/>
    <property type="match status" value="1"/>
</dbReference>
<reference evidence="1 2" key="1">
    <citation type="submission" date="2015-06" db="EMBL/GenBank/DDBJ databases">
        <title>Draft genome sequence of an Alphaproteobacteria species associated to the Mediterranean sponge Oscarella lobularis.</title>
        <authorList>
            <person name="Jourda C."/>
            <person name="Santini S."/>
            <person name="Claverie J.-M."/>
        </authorList>
    </citation>
    <scope>NUCLEOTIDE SEQUENCE [LARGE SCALE GENOMIC DNA]</scope>
    <source>
        <strain evidence="1">IGS</strain>
    </source>
</reference>
<dbReference type="STRING" id="1675527.AIOL_003557"/>
<comment type="caution">
    <text evidence="1">The sequence shown here is derived from an EMBL/GenBank/DDBJ whole genome shotgun (WGS) entry which is preliminary data.</text>
</comment>
<dbReference type="Pfam" id="PF13692">
    <property type="entry name" value="Glyco_trans_1_4"/>
    <property type="match status" value="1"/>
</dbReference>
<protein>
    <recommendedName>
        <fullName evidence="3">Glycosyltransferase</fullName>
    </recommendedName>
</protein>
<dbReference type="PATRIC" id="fig|1675527.3.peg.3721"/>
<dbReference type="SUPFAM" id="SSF53756">
    <property type="entry name" value="UDP-Glycosyltransferase/glycogen phosphorylase"/>
    <property type="match status" value="1"/>
</dbReference>
<evidence type="ECO:0000313" key="2">
    <source>
        <dbReference type="Proteomes" id="UP000037178"/>
    </source>
</evidence>
<gene>
    <name evidence="1" type="ORF">AIOL_003557</name>
</gene>
<name>A0A0J9EA86_9RHOB</name>
<proteinExistence type="predicted"/>
<organism evidence="1 2">
    <name type="scientific">Candidatus Rhodobacter oscarellae</name>
    <dbReference type="NCBI Taxonomy" id="1675527"/>
    <lineage>
        <taxon>Bacteria</taxon>
        <taxon>Pseudomonadati</taxon>
        <taxon>Pseudomonadota</taxon>
        <taxon>Alphaproteobacteria</taxon>
        <taxon>Rhodobacterales</taxon>
        <taxon>Rhodobacter group</taxon>
        <taxon>Rhodobacter</taxon>
    </lineage>
</organism>
<dbReference type="EMBL" id="LFTY01000002">
    <property type="protein sequence ID" value="KMW58579.1"/>
    <property type="molecule type" value="Genomic_DNA"/>
</dbReference>
<accession>A0A0J9EA86</accession>
<evidence type="ECO:0008006" key="3">
    <source>
        <dbReference type="Google" id="ProtNLM"/>
    </source>
</evidence>
<keyword evidence="2" id="KW-1185">Reference proteome</keyword>
<dbReference type="Gene3D" id="3.40.50.2000">
    <property type="entry name" value="Glycogen Phosphorylase B"/>
    <property type="match status" value="2"/>
</dbReference>
<sequence length="921" mass="101868">MVGQVKSMVRGLIGSYQSLAKPQQAAEPDPTTATLQPAEPMRGCIESISDAILSGWLYAPGVVECVPVLFVDGKPAALLAWGAPRSDIDATLGSRGTQGFKFSVNGLRAGMKVSLYALQDTRLELVAETIAAKNVPETSIMKSLTAAAQIARQPGAVAVTCWDGGHNPIGRAKVLCDVARTRHPVVLFVYLFKEFGGEIWPPMRESEHMIVAIPWAERQQYHRLMRAMGIAFDTVWICKPRMPSFLLASKVARPEAKLILDLDDNEEHFSRSKASRDKAYGLPTIGLSRAATERVPARTAASITLKEEFDAAFVRHVRRPTPKRKIDNTTNNAERPLKIGFIGTVRPHKRILEVAQIIQDIKKRSNLNISFHVAGDINPDQLRVSLQKAGAETGGNILQHKLSAHLAEMDIILTGYASSEGMDDKITRYQISSKIGDALSVQRPVLVPKSASVMDLADTDGVFLFTEEDFEEQLKAALAYRGQARLPHEFTFDGGYAGFTQALAVAEKAPRAAVALAQLFPGSEPERRAPSKPVLLLVWKQHDAGLYGRRIDQIARTYRRAFPDHRVVVLEFLHATSDEQYREGRQAFMSDHLQLVHLGDLKREGVYVDDDGVAYHQIYMRAFALLEGMVIDFLAAQNITPANATVVLFPYINSLERLYDVLSPYTVVVDVVDNQLSWAKGAAVTQIKTQYNILARLAHRLVFNSQRNLDFFRSSGIVQSDIEAAAHVIPNWYTLPAGFNRTPNQDRNTQFEIVYSGNMNDRIDWDLVVALAQLDPHIRLHLVGAAMRAKDGFYQALEQPNVVFHGPKPERDLLPFLSRADLAIMPHTADKVSTFMNPLKLYMYRAVGLHTVSTDVPGIEANALLTICETHERFLATIQAKLDQGTPGATEPAPEMPQQAADYVHLLTDCFAQTDPPAPGA</sequence>
<evidence type="ECO:0000313" key="1">
    <source>
        <dbReference type="EMBL" id="KMW58579.1"/>
    </source>
</evidence>
<dbReference type="Proteomes" id="UP000037178">
    <property type="component" value="Unassembled WGS sequence"/>
</dbReference>
<dbReference type="AlphaFoldDB" id="A0A0J9EA86"/>